<organism evidence="1 2">
    <name type="scientific">Panagrolaimus sp. PS1159</name>
    <dbReference type="NCBI Taxonomy" id="55785"/>
    <lineage>
        <taxon>Eukaryota</taxon>
        <taxon>Metazoa</taxon>
        <taxon>Ecdysozoa</taxon>
        <taxon>Nematoda</taxon>
        <taxon>Chromadorea</taxon>
        <taxon>Rhabditida</taxon>
        <taxon>Tylenchina</taxon>
        <taxon>Panagrolaimomorpha</taxon>
        <taxon>Panagrolaimoidea</taxon>
        <taxon>Panagrolaimidae</taxon>
        <taxon>Panagrolaimus</taxon>
    </lineage>
</organism>
<evidence type="ECO:0000313" key="1">
    <source>
        <dbReference type="Proteomes" id="UP000887580"/>
    </source>
</evidence>
<name>A0AC35FBF1_9BILA</name>
<accession>A0AC35FBF1</accession>
<dbReference type="WBParaSite" id="PS1159_v2.g15670.t2">
    <property type="protein sequence ID" value="PS1159_v2.g15670.t2"/>
    <property type="gene ID" value="PS1159_v2.g15670"/>
</dbReference>
<reference evidence="2" key="1">
    <citation type="submission" date="2022-11" db="UniProtKB">
        <authorList>
            <consortium name="WormBaseParasite"/>
        </authorList>
    </citation>
    <scope>IDENTIFICATION</scope>
</reference>
<sequence length="93" mass="10081">MKSISILFLSMIIMAIVCSAEADDQSLAKAVPMKPQDIKIKQIKIKQVLQKFGPKFGSNPLSKPDGPQKFVCCECPMGACDCCPIFGGHCCDD</sequence>
<proteinExistence type="predicted"/>
<protein>
    <submittedName>
        <fullName evidence="2">Uncharacterized protein</fullName>
    </submittedName>
</protein>
<evidence type="ECO:0000313" key="2">
    <source>
        <dbReference type="WBParaSite" id="PS1159_v2.g15670.t2"/>
    </source>
</evidence>
<dbReference type="Proteomes" id="UP000887580">
    <property type="component" value="Unplaced"/>
</dbReference>